<keyword evidence="2" id="KW-1185">Reference proteome</keyword>
<comment type="caution">
    <text evidence="1">The sequence shown here is derived from an EMBL/GenBank/DDBJ whole genome shotgun (WGS) entry which is preliminary data.</text>
</comment>
<gene>
    <name evidence="1" type="ORF">NCS57_01002500</name>
</gene>
<name>A0ACC0QQC7_9HYPO</name>
<protein>
    <submittedName>
        <fullName evidence="1">Zn(2)-C6 fungal-type domain-containing protein</fullName>
    </submittedName>
</protein>
<reference evidence="1" key="1">
    <citation type="submission" date="2022-06" db="EMBL/GenBank/DDBJ databases">
        <title>Fusarium solani species complex genomes reveal bases of compartmentalisation and animal pathogenesis.</title>
        <authorList>
            <person name="Tsai I.J."/>
        </authorList>
    </citation>
    <scope>NUCLEOTIDE SEQUENCE</scope>
    <source>
        <strain evidence="1">Fu6.1</strain>
    </source>
</reference>
<organism evidence="1 2">
    <name type="scientific">Fusarium keratoplasticum</name>
    <dbReference type="NCBI Taxonomy" id="1328300"/>
    <lineage>
        <taxon>Eukaryota</taxon>
        <taxon>Fungi</taxon>
        <taxon>Dikarya</taxon>
        <taxon>Ascomycota</taxon>
        <taxon>Pezizomycotina</taxon>
        <taxon>Sordariomycetes</taxon>
        <taxon>Hypocreomycetidae</taxon>
        <taxon>Hypocreales</taxon>
        <taxon>Nectriaceae</taxon>
        <taxon>Fusarium</taxon>
        <taxon>Fusarium solani species complex</taxon>
    </lineage>
</organism>
<sequence length="565" mass="64272">MIGSAAQLDPELRLRPIYTPGSRQGLTGSFGLNRHFNAMARKGSRKVRTGCLTCKIRKVKCDEAKPFCQRCEKTGRKCDGYLQPWTPNLDDSRRKSDRYILPWTPDPADSRSLYQYGATEVEVRALQFFCEVAGPSLSGPIEPSFWTKVVMQICCSQPAVKHSVIAISSFYEEVEAEVQSGKKPQHTVALKHYNTAIQELKKMDNQPLVLLVCLLFVCMELLQSNQGLAVQHCNHGLAILKQCISETWVTEHLAPMFRRLCAVPLFFGGDFANFPDLNVLEYSIPVEAEFSSFSDAQGMIDDIFNRTVRLVRWGEEYCVGDLRHKEVNPRLLEEQKRTEALLAQWQTLFNKWERKVTPSAVTDIQRSFLVMRHQTCQIWARMAFCPEESGYDKHVDNFKRIVEESARIETNHKRSLVFCFEMAFTPMLFSIVMKCRDLTTRLEALRLIKVHGVPKESLWESQIMHAIGRRLIEIEHGAILDDQGQLSPMPVACPGLPPEERRIHRLISEPSESAQAGVYGGKIRGTRVKFFMRTLEGKVFHHSELLATDEAPASYRAASSKSPES</sequence>
<evidence type="ECO:0000313" key="2">
    <source>
        <dbReference type="Proteomes" id="UP001065298"/>
    </source>
</evidence>
<dbReference type="EMBL" id="CM046510">
    <property type="protein sequence ID" value="KAI8660259.1"/>
    <property type="molecule type" value="Genomic_DNA"/>
</dbReference>
<evidence type="ECO:0000313" key="1">
    <source>
        <dbReference type="EMBL" id="KAI8660259.1"/>
    </source>
</evidence>
<proteinExistence type="predicted"/>
<accession>A0ACC0QQC7</accession>
<dbReference type="Proteomes" id="UP001065298">
    <property type="component" value="Chromosome 8"/>
</dbReference>